<sequence length="274" mass="29398">MKPAFAVLTDMSAAAEAALTYTARFAALLNGRVVLLHVYLDPLLAPEVSMVGAPIPITSRQAIMHDLVERANSLPVPADAEVSIDTLEATVADVVRRRHPLLFAIGREQPQNVLDSFLVNLALPTLHHTQFPLLIVPEHWDSPELPSRVVVAADGHDFRLTEPSQALAELLTALRPHATVVHVAAGEGPSHADVGLEAVRQTGLFGSPTGNDLYEVRDESPADGIMLAAKEVGAQLLVVMARPHTFLGGLFHRSVTAKLMHRSPIPVLVLPTTA</sequence>
<comment type="similarity">
    <text evidence="1">Belongs to the universal stress protein A family.</text>
</comment>
<protein>
    <submittedName>
        <fullName evidence="3">Universal stress protein</fullName>
    </submittedName>
</protein>
<evidence type="ECO:0000256" key="1">
    <source>
        <dbReference type="ARBA" id="ARBA00008791"/>
    </source>
</evidence>
<dbReference type="EMBL" id="JADQDQ010000004">
    <property type="protein sequence ID" value="MBF9237756.1"/>
    <property type="molecule type" value="Genomic_DNA"/>
</dbReference>
<dbReference type="PANTHER" id="PTHR46268:SF27">
    <property type="entry name" value="UNIVERSAL STRESS PROTEIN RV2623"/>
    <property type="match status" value="1"/>
</dbReference>
<reference evidence="3 4" key="1">
    <citation type="submission" date="2020-11" db="EMBL/GenBank/DDBJ databases">
        <authorList>
            <person name="Kim M.K."/>
        </authorList>
    </citation>
    <scope>NUCLEOTIDE SEQUENCE [LARGE SCALE GENOMIC DNA]</scope>
    <source>
        <strain evidence="3 4">BT683</strain>
    </source>
</reference>
<proteinExistence type="inferred from homology"/>
<dbReference type="Proteomes" id="UP000597617">
    <property type="component" value="Unassembled WGS sequence"/>
</dbReference>
<dbReference type="RefSeq" id="WP_196282139.1">
    <property type="nucleotide sequence ID" value="NZ_JADQDQ010000004.1"/>
</dbReference>
<comment type="caution">
    <text evidence="3">The sequence shown here is derived from an EMBL/GenBank/DDBJ whole genome shotgun (WGS) entry which is preliminary data.</text>
</comment>
<evidence type="ECO:0000313" key="3">
    <source>
        <dbReference type="EMBL" id="MBF9237756.1"/>
    </source>
</evidence>
<dbReference type="CDD" id="cd00293">
    <property type="entry name" value="USP-like"/>
    <property type="match status" value="1"/>
</dbReference>
<name>A0ABS0IHC2_9BACT</name>
<evidence type="ECO:0000259" key="2">
    <source>
        <dbReference type="Pfam" id="PF00582"/>
    </source>
</evidence>
<dbReference type="SUPFAM" id="SSF52402">
    <property type="entry name" value="Adenine nucleotide alpha hydrolases-like"/>
    <property type="match status" value="2"/>
</dbReference>
<dbReference type="Pfam" id="PF00582">
    <property type="entry name" value="Usp"/>
    <property type="match status" value="1"/>
</dbReference>
<keyword evidence="4" id="KW-1185">Reference proteome</keyword>
<feature type="domain" description="UspA" evidence="2">
    <location>
        <begin position="148"/>
        <end position="271"/>
    </location>
</feature>
<dbReference type="PANTHER" id="PTHR46268">
    <property type="entry name" value="STRESS RESPONSE PROTEIN NHAX"/>
    <property type="match status" value="1"/>
</dbReference>
<gene>
    <name evidence="3" type="ORF">I2I05_10155</name>
</gene>
<evidence type="ECO:0000313" key="4">
    <source>
        <dbReference type="Proteomes" id="UP000597617"/>
    </source>
</evidence>
<organism evidence="3 4">
    <name type="scientific">Hymenobacter jeongseonensis</name>
    <dbReference type="NCBI Taxonomy" id="2791027"/>
    <lineage>
        <taxon>Bacteria</taxon>
        <taxon>Pseudomonadati</taxon>
        <taxon>Bacteroidota</taxon>
        <taxon>Cytophagia</taxon>
        <taxon>Cytophagales</taxon>
        <taxon>Hymenobacteraceae</taxon>
        <taxon>Hymenobacter</taxon>
    </lineage>
</organism>
<dbReference type="InterPro" id="IPR014729">
    <property type="entry name" value="Rossmann-like_a/b/a_fold"/>
</dbReference>
<dbReference type="Gene3D" id="3.40.50.620">
    <property type="entry name" value="HUPs"/>
    <property type="match status" value="2"/>
</dbReference>
<dbReference type="InterPro" id="IPR006016">
    <property type="entry name" value="UspA"/>
</dbReference>
<accession>A0ABS0IHC2</accession>